<proteinExistence type="inferred from homology"/>
<evidence type="ECO:0000256" key="2">
    <source>
        <dbReference type="ARBA" id="ARBA00022723"/>
    </source>
</evidence>
<feature type="region of interest" description="Disordered" evidence="7">
    <location>
        <begin position="801"/>
        <end position="833"/>
    </location>
</feature>
<evidence type="ECO:0000256" key="5">
    <source>
        <dbReference type="PROSITE-ProRule" id="PRU00325"/>
    </source>
</evidence>
<dbReference type="InterPro" id="IPR006564">
    <property type="entry name" value="Znf_PMZ"/>
</dbReference>
<evidence type="ECO:0000256" key="6">
    <source>
        <dbReference type="RuleBase" id="RU367018"/>
    </source>
</evidence>
<comment type="similarity">
    <text evidence="1 6">Belongs to the FHY3/FAR1 family.</text>
</comment>
<dbReference type="GO" id="GO:0008270">
    <property type="term" value="F:zinc ion binding"/>
    <property type="evidence" value="ECO:0007669"/>
    <property type="project" value="UniProtKB-UniRule"/>
</dbReference>
<evidence type="ECO:0000313" key="10">
    <source>
        <dbReference type="Proteomes" id="UP001497457"/>
    </source>
</evidence>
<keyword evidence="10" id="KW-1185">Reference proteome</keyword>
<dbReference type="PANTHER" id="PTHR31669:SF217">
    <property type="entry name" value="PROTEIN FAR1-RELATED SEQUENCE"/>
    <property type="match status" value="1"/>
</dbReference>
<dbReference type="GO" id="GO:0005634">
    <property type="term" value="C:nucleus"/>
    <property type="evidence" value="ECO:0007669"/>
    <property type="project" value="UniProtKB-SubCell"/>
</dbReference>
<evidence type="ECO:0000256" key="7">
    <source>
        <dbReference type="SAM" id="MobiDB-lite"/>
    </source>
</evidence>
<dbReference type="Pfam" id="PF03101">
    <property type="entry name" value="FAR1"/>
    <property type="match status" value="1"/>
</dbReference>
<sequence>MLLAPVPSAPSSAAQRAPTLPPRMLLAPVNSATPSATRPAPTPPPTVLVAPVLLATAAAAPSTPVAVVVGSDPLHHTTNLTPPTSVPEGSMQTPVAPQIFFHDPYMNPAFVPRVQQQFHSMVDAYEFYKDYAKTAGFSLRTARTSKETAHWVCWRGGHHKSKKVEEDKVTEKGSKRCGCEAYVKVVWFFDHEQLAHNHKLEPSPRMVRYMHAHKYLDDGMCDIFNIMIANGVNHQPALHVMVHLYGDRQKWGFTEKDIENKKSEYARSEKDDDLNKLLQFFRECKKNNDHFYWDVDADPNTGVLKNIFWCHASQRAQYKDFGDAVTFDTTHKTNYKHMPLAMFVGANNLKNVTFGQALIGDESTASFAWLFETFKTCMDGKQPHVILTDEDPAMKIAIGLVFKESIHRNCRWHITRTWEYELDQLYTQHKKKQLKERFESLINYPLGPTQFEVEWHNLIDDCGIADHPAIVALWQKRKSWIPAYFKDIYCGRMTSTQRSESQNRVLKDGYVNGNTSLHMFAKRMLDSLQHADHMDAGETHYAQAVVVRASKAKFDEQFSRVYTRAVYKEYKDQYNKSTAVIIEPNPEVKNGYLVKHETGEGSFCWAQHHFKVVADVAAGEYSCECKQWEHTGLFCMHIIKAFTHLQVRRIPEKYILKRYSRDAVSEVPWDRHDNVRIGQRAGKEQTRLSKLLPKLMKLGRAGSRSDRAYDETCRLVDQITPGIEMFPRERDDESAAGPLSTRVAAEPSASTVVVAAPSSASTELVTSAAENTANVTNSDPPPSSDPTSTLLHEGIVLHEPPLSRTKGRKRATTGQKTKDVAAPQQEGNPCSTYDKENYGNRQCRFCLVRGTHYCTTCPLNPKRSRAAEEREKKKADKTQVGPPTKRARGRPKITRHVHEESAQIVQDEAVGGSQESSVGTRGARGRGRGTGTRNRVVRAPHVGYQD</sequence>
<feature type="region of interest" description="Disordered" evidence="7">
    <location>
        <begin position="861"/>
        <end position="946"/>
    </location>
</feature>
<keyword evidence="4 6" id="KW-0862">Zinc</keyword>
<keyword evidence="6" id="KW-0539">Nucleus</keyword>
<reference evidence="9" key="1">
    <citation type="submission" date="2024-10" db="EMBL/GenBank/DDBJ databases">
        <authorList>
            <person name="Ryan C."/>
        </authorList>
    </citation>
    <scope>NUCLEOTIDE SEQUENCE [LARGE SCALE GENOMIC DNA]</scope>
</reference>
<dbReference type="InterPro" id="IPR018289">
    <property type="entry name" value="MULE_transposase_dom"/>
</dbReference>
<evidence type="ECO:0000256" key="1">
    <source>
        <dbReference type="ARBA" id="ARBA00005889"/>
    </source>
</evidence>
<dbReference type="GO" id="GO:0006355">
    <property type="term" value="P:regulation of DNA-templated transcription"/>
    <property type="evidence" value="ECO:0007669"/>
    <property type="project" value="UniProtKB-UniRule"/>
</dbReference>
<dbReference type="SMART" id="SM00575">
    <property type="entry name" value="ZnF_PMZ"/>
    <property type="match status" value="1"/>
</dbReference>
<feature type="domain" description="SWIM-type" evidence="8">
    <location>
        <begin position="610"/>
        <end position="646"/>
    </location>
</feature>
<dbReference type="PANTHER" id="PTHR31669">
    <property type="entry name" value="PROTEIN FAR1-RELATED SEQUENCE 10-RELATED"/>
    <property type="match status" value="1"/>
</dbReference>
<feature type="region of interest" description="Disordered" evidence="7">
    <location>
        <begin position="763"/>
        <end position="789"/>
    </location>
</feature>
<evidence type="ECO:0000313" key="9">
    <source>
        <dbReference type="EMBL" id="CAL5041916.1"/>
    </source>
</evidence>
<dbReference type="InterPro" id="IPR007527">
    <property type="entry name" value="Znf_SWIM"/>
</dbReference>
<dbReference type="InterPro" id="IPR004330">
    <property type="entry name" value="FAR1_DNA_bnd_dom"/>
</dbReference>
<evidence type="ECO:0000259" key="8">
    <source>
        <dbReference type="PROSITE" id="PS50966"/>
    </source>
</evidence>
<dbReference type="PROSITE" id="PS50966">
    <property type="entry name" value="ZF_SWIM"/>
    <property type="match status" value="1"/>
</dbReference>
<keyword evidence="2 6" id="KW-0479">Metal-binding</keyword>
<feature type="region of interest" description="Disordered" evidence="7">
    <location>
        <begin position="724"/>
        <end position="750"/>
    </location>
</feature>
<organism evidence="9 10">
    <name type="scientific">Urochloa decumbens</name>
    <dbReference type="NCBI Taxonomy" id="240449"/>
    <lineage>
        <taxon>Eukaryota</taxon>
        <taxon>Viridiplantae</taxon>
        <taxon>Streptophyta</taxon>
        <taxon>Embryophyta</taxon>
        <taxon>Tracheophyta</taxon>
        <taxon>Spermatophyta</taxon>
        <taxon>Magnoliopsida</taxon>
        <taxon>Liliopsida</taxon>
        <taxon>Poales</taxon>
        <taxon>Poaceae</taxon>
        <taxon>PACMAD clade</taxon>
        <taxon>Panicoideae</taxon>
        <taxon>Panicodae</taxon>
        <taxon>Paniceae</taxon>
        <taxon>Melinidinae</taxon>
        <taxon>Urochloa</taxon>
    </lineage>
</organism>
<comment type="function">
    <text evidence="6">Putative transcription activator involved in regulating light control of development.</text>
</comment>
<dbReference type="InterPro" id="IPR031052">
    <property type="entry name" value="FHY3/FAR1"/>
</dbReference>
<evidence type="ECO:0000256" key="4">
    <source>
        <dbReference type="ARBA" id="ARBA00022833"/>
    </source>
</evidence>
<dbReference type="AlphaFoldDB" id="A0ABC9DNC6"/>
<name>A0ABC9DNC6_9POAL</name>
<dbReference type="EMBL" id="OZ075144">
    <property type="protein sequence ID" value="CAL5041916.1"/>
    <property type="molecule type" value="Genomic_DNA"/>
</dbReference>
<feature type="compositionally biased region" description="Basic residues" evidence="7">
    <location>
        <begin position="885"/>
        <end position="895"/>
    </location>
</feature>
<comment type="subcellular location">
    <subcellularLocation>
        <location evidence="6">Nucleus</location>
    </subcellularLocation>
</comment>
<accession>A0ABC9DNC6</accession>
<evidence type="ECO:0000256" key="3">
    <source>
        <dbReference type="ARBA" id="ARBA00022771"/>
    </source>
</evidence>
<feature type="compositionally biased region" description="Polar residues" evidence="7">
    <location>
        <begin position="764"/>
        <end position="777"/>
    </location>
</feature>
<gene>
    <name evidence="9" type="ORF">URODEC1_LOCUS86926</name>
</gene>
<feature type="region of interest" description="Disordered" evidence="7">
    <location>
        <begin position="1"/>
        <end position="43"/>
    </location>
</feature>
<protein>
    <recommendedName>
        <fullName evidence="6">Protein FAR1-RELATED SEQUENCE</fullName>
    </recommendedName>
</protein>
<dbReference type="Pfam" id="PF10551">
    <property type="entry name" value="MULE"/>
    <property type="match status" value="1"/>
</dbReference>
<dbReference type="Proteomes" id="UP001497457">
    <property type="component" value="Chromosome 34rd"/>
</dbReference>
<feature type="compositionally biased region" description="Low complexity" evidence="7">
    <location>
        <begin position="1"/>
        <end position="18"/>
    </location>
</feature>
<feature type="compositionally biased region" description="Basic and acidic residues" evidence="7">
    <location>
        <begin position="865"/>
        <end position="877"/>
    </location>
</feature>
<keyword evidence="3 5" id="KW-0863">Zinc-finger</keyword>